<protein>
    <submittedName>
        <fullName evidence="1">Uncharacterized protein</fullName>
    </submittedName>
</protein>
<proteinExistence type="predicted"/>
<dbReference type="EMBL" id="AHNR02000014">
    <property type="protein sequence ID" value="EKR56593.1"/>
    <property type="molecule type" value="Genomic_DNA"/>
</dbReference>
<dbReference type="Proteomes" id="UP000001340">
    <property type="component" value="Unassembled WGS sequence"/>
</dbReference>
<dbReference type="AlphaFoldDB" id="A0A0E2D9P0"/>
<name>A0A0E2D9P0_LEPIR</name>
<accession>A0A0E2D9P0</accession>
<dbReference type="RefSeq" id="WP_002122851.1">
    <property type="nucleotide sequence ID" value="NZ_AHNR02000014.1"/>
</dbReference>
<evidence type="ECO:0000313" key="1">
    <source>
        <dbReference type="EMBL" id="EKR56593.1"/>
    </source>
</evidence>
<evidence type="ECO:0000313" key="2">
    <source>
        <dbReference type="Proteomes" id="UP000001340"/>
    </source>
</evidence>
<gene>
    <name evidence="1" type="ORF">LEP1GSC105_4283</name>
</gene>
<organism evidence="1 2">
    <name type="scientific">Leptospira interrogans str. UI 12758</name>
    <dbReference type="NCBI Taxonomy" id="1049938"/>
    <lineage>
        <taxon>Bacteria</taxon>
        <taxon>Pseudomonadati</taxon>
        <taxon>Spirochaetota</taxon>
        <taxon>Spirochaetia</taxon>
        <taxon>Leptospirales</taxon>
        <taxon>Leptospiraceae</taxon>
        <taxon>Leptospira</taxon>
    </lineage>
</organism>
<sequence length="155" mass="17735">MFGNSKNTLVKKKVTVHGKTGDYQAFRNTKTNEDIRTPVEKKIDQARQDRNRISYRKEKSKEEIQKEKEITKRHLEFESLSKEQRRTYGSGPKLPRPGMIMRVYAKGRANVGGMLAKIKEVAKDGKSVVCELTSGMTHTLPIEHLEIAKSKLFSD</sequence>
<comment type="caution">
    <text evidence="1">The sequence shown here is derived from an EMBL/GenBank/DDBJ whole genome shotgun (WGS) entry which is preliminary data.</text>
</comment>
<reference evidence="1 2" key="1">
    <citation type="submission" date="2012-10" db="EMBL/GenBank/DDBJ databases">
        <authorList>
            <person name="Harkins D.M."/>
            <person name="Durkin A.S."/>
            <person name="Brinkac L.M."/>
            <person name="Haft D.H."/>
            <person name="Selengut J.D."/>
            <person name="Sanka R."/>
            <person name="DePew J."/>
            <person name="Purushe J."/>
            <person name="Chanthongthip A."/>
            <person name="Lattana O."/>
            <person name="Phetsouvanh R."/>
            <person name="Newton P.N."/>
            <person name="Vinetz J.M."/>
            <person name="Sutton G.G."/>
            <person name="Nierman W.C."/>
            <person name="Fouts D.E."/>
        </authorList>
    </citation>
    <scope>NUCLEOTIDE SEQUENCE [LARGE SCALE GENOMIC DNA]</scope>
    <source>
        <strain evidence="1 2">UI 12758</strain>
    </source>
</reference>